<sequence>MRKNEDGMYTYLDVPSKYNCVYKKLLIKLSDLGVDMIKDCTSTCKGINRQVINCWNMFQSACAAYTLGYWKQADLLINYINSSLQFGCDEYTTDEKPVFMIFELNIPITITGSQKIKYNEANFVIANREYVVEDTLTIYQVINERENIIASGLSVNSPVKFNELVLNAEVGQVYIFRASVEGQDGEIYYSNDYIVECVSVPAMNVMYYGHTDIAPQVFDKMSINDIMAIEGNTPRTITGNNNNTFIIKQKKKIHYLLIPDKLMTLVKAEYGTALVTTLWDGEEGAYKTNNPGGIYDGIHYNVFFLYSPSIFDDDIRITCRNK</sequence>
<reference evidence="1 2" key="1">
    <citation type="submission" date="2020-07" db="EMBL/GenBank/DDBJ databases">
        <title>Taxonomic proposal: Crassvirales, a new order of highly abundant and diverse bacterial viruses.</title>
        <authorList>
            <person name="Shkoporov A.N."/>
            <person name="Stockdale S.R."/>
            <person name="Guerin E."/>
            <person name="Ross R.P."/>
            <person name="Hill C."/>
        </authorList>
    </citation>
    <scope>NUCLEOTIDE SEQUENCE [LARGE SCALE GENOMIC DNA]</scope>
</reference>
<dbReference type="GeneID" id="65128654"/>
<organism evidence="1 2">
    <name type="scientific">uncultured phage cr107_1</name>
    <dbReference type="NCBI Taxonomy" id="2772061"/>
    <lineage>
        <taxon>Viruses</taxon>
        <taxon>Duplodnaviria</taxon>
        <taxon>Heunggongvirae</taxon>
        <taxon>Uroviricota</taxon>
        <taxon>Caudoviricetes</taxon>
        <taxon>Crassvirales</taxon>
        <taxon>Intestiviridae</taxon>
        <taxon>Churivirinae</taxon>
        <taxon>Jahgtovirus</taxon>
        <taxon>Jahgtovirus intestinihominis</taxon>
    </lineage>
</organism>
<evidence type="ECO:0000313" key="2">
    <source>
        <dbReference type="Proteomes" id="UP000593899"/>
    </source>
</evidence>
<protein>
    <submittedName>
        <fullName evidence="1">Uncharacterized protein</fullName>
    </submittedName>
</protein>
<evidence type="ECO:0000313" key="1">
    <source>
        <dbReference type="EMBL" id="QOR58198.1"/>
    </source>
</evidence>
<dbReference type="EMBL" id="MT774377">
    <property type="protein sequence ID" value="QOR58198.1"/>
    <property type="molecule type" value="Genomic_DNA"/>
</dbReference>
<accession>A0A7M1RV30</accession>
<dbReference type="RefSeq" id="YP_010110356.1">
    <property type="nucleotide sequence ID" value="NC_055870.1"/>
</dbReference>
<proteinExistence type="predicted"/>
<name>A0A7M1RV30_9CAUD</name>
<dbReference type="Proteomes" id="UP000593899">
    <property type="component" value="Segment"/>
</dbReference>
<keyword evidence="2" id="KW-1185">Reference proteome</keyword>
<dbReference type="KEGG" id="vg:65128654"/>